<dbReference type="RefSeq" id="WP_006667676.1">
    <property type="nucleotide sequence ID" value="NZ_AOIP01000062.1"/>
</dbReference>
<evidence type="ECO:0000313" key="3">
    <source>
        <dbReference type="Proteomes" id="UP000011591"/>
    </source>
</evidence>
<evidence type="ECO:0000259" key="1">
    <source>
        <dbReference type="Pfam" id="PF00389"/>
    </source>
</evidence>
<name>M0ALW4_9EURY</name>
<dbReference type="GO" id="GO:0016616">
    <property type="term" value="F:oxidoreductase activity, acting on the CH-OH group of donors, NAD or NADP as acceptor"/>
    <property type="evidence" value="ECO:0007669"/>
    <property type="project" value="InterPro"/>
</dbReference>
<protein>
    <submittedName>
        <fullName evidence="2">D-isomer specific 2-hydroxyacid dehydrogenase NAD-binding protein</fullName>
    </submittedName>
</protein>
<dbReference type="OrthoDB" id="373845at2157"/>
<dbReference type="PATRIC" id="fig|1227491.4.peg.4324"/>
<evidence type="ECO:0000313" key="2">
    <source>
        <dbReference type="EMBL" id="ELY98378.1"/>
    </source>
</evidence>
<dbReference type="Proteomes" id="UP000011591">
    <property type="component" value="Unassembled WGS sequence"/>
</dbReference>
<comment type="caution">
    <text evidence="2">The sequence shown here is derived from an EMBL/GenBank/DDBJ whole genome shotgun (WGS) entry which is preliminary data.</text>
</comment>
<dbReference type="EMBL" id="AOIP01000062">
    <property type="protein sequence ID" value="ELY98378.1"/>
    <property type="molecule type" value="Genomic_DNA"/>
</dbReference>
<proteinExistence type="predicted"/>
<dbReference type="Pfam" id="PF00389">
    <property type="entry name" value="2-Hacid_dh"/>
    <property type="match status" value="1"/>
</dbReference>
<dbReference type="AlphaFoldDB" id="M0ALW4"/>
<dbReference type="InterPro" id="IPR006139">
    <property type="entry name" value="D-isomer_2_OHA_DH_cat_dom"/>
</dbReference>
<organism evidence="2 3">
    <name type="scientific">Natrialba aegyptia DSM 13077</name>
    <dbReference type="NCBI Taxonomy" id="1227491"/>
    <lineage>
        <taxon>Archaea</taxon>
        <taxon>Methanobacteriati</taxon>
        <taxon>Methanobacteriota</taxon>
        <taxon>Stenosarchaea group</taxon>
        <taxon>Halobacteria</taxon>
        <taxon>Halobacteriales</taxon>
        <taxon>Natrialbaceae</taxon>
        <taxon>Natrialba</taxon>
    </lineage>
</organism>
<keyword evidence="3" id="KW-1185">Reference proteome</keyword>
<dbReference type="GO" id="GO:0051287">
    <property type="term" value="F:NAD binding"/>
    <property type="evidence" value="ECO:0007669"/>
    <property type="project" value="InterPro"/>
</dbReference>
<dbReference type="Gene3D" id="3.40.50.720">
    <property type="entry name" value="NAD(P)-binding Rossmann-like Domain"/>
    <property type="match status" value="1"/>
</dbReference>
<feature type="domain" description="D-isomer specific 2-hydroxyacid dehydrogenase catalytic" evidence="1">
    <location>
        <begin position="3"/>
        <end position="43"/>
    </location>
</feature>
<gene>
    <name evidence="2" type="ORF">C480_21499</name>
</gene>
<reference evidence="2 3" key="1">
    <citation type="journal article" date="2014" name="PLoS Genet.">
        <title>Phylogenetically driven sequencing of extremely halophilic archaea reveals strategies for static and dynamic osmo-response.</title>
        <authorList>
            <person name="Becker E.A."/>
            <person name="Seitzer P.M."/>
            <person name="Tritt A."/>
            <person name="Larsen D."/>
            <person name="Krusor M."/>
            <person name="Yao A.I."/>
            <person name="Wu D."/>
            <person name="Madern D."/>
            <person name="Eisen J.A."/>
            <person name="Darling A.E."/>
            <person name="Facciotti M.T."/>
        </authorList>
    </citation>
    <scope>NUCLEOTIDE SEQUENCE [LARGE SCALE GENOMIC DNA]</scope>
    <source>
        <strain evidence="2 3">DSM 13077</strain>
    </source>
</reference>
<sequence length="64" mass="6800">MALLDDTTELELFTVAAVGYDHPPLNALADHGVAVTNVSGIHTPNRCSNTGYNWPTSSQGTWGD</sequence>
<dbReference type="SUPFAM" id="SSF52283">
    <property type="entry name" value="Formate/glycerate dehydrogenase catalytic domain-like"/>
    <property type="match status" value="1"/>
</dbReference>
<accession>M0ALW4</accession>